<dbReference type="InterPro" id="IPR012902">
    <property type="entry name" value="N_methyl_site"/>
</dbReference>
<gene>
    <name evidence="3" type="ORF">H5P28_08580</name>
</gene>
<dbReference type="AlphaFoldDB" id="A0A842HFA4"/>
<evidence type="ECO:0000256" key="1">
    <source>
        <dbReference type="SAM" id="MobiDB-lite"/>
    </source>
</evidence>
<keyword evidence="2" id="KW-0812">Transmembrane</keyword>
<feature type="region of interest" description="Disordered" evidence="1">
    <location>
        <begin position="1"/>
        <end position="23"/>
    </location>
</feature>
<feature type="compositionally biased region" description="Polar residues" evidence="1">
    <location>
        <begin position="1"/>
        <end position="20"/>
    </location>
</feature>
<keyword evidence="2" id="KW-0472">Membrane</keyword>
<reference evidence="3 4" key="1">
    <citation type="submission" date="2020-07" db="EMBL/GenBank/DDBJ databases">
        <authorList>
            <person name="Feng X."/>
        </authorList>
    </citation>
    <scope>NUCLEOTIDE SEQUENCE [LARGE SCALE GENOMIC DNA]</scope>
    <source>
        <strain evidence="3 4">JCM31066</strain>
    </source>
</reference>
<keyword evidence="4" id="KW-1185">Reference proteome</keyword>
<evidence type="ECO:0000313" key="4">
    <source>
        <dbReference type="Proteomes" id="UP000546464"/>
    </source>
</evidence>
<protein>
    <submittedName>
        <fullName evidence="3">Prepilin-type N-terminal cleavage/methylation domain-containing protein</fullName>
    </submittedName>
</protein>
<proteinExistence type="predicted"/>
<comment type="caution">
    <text evidence="3">The sequence shown here is derived from an EMBL/GenBank/DDBJ whole genome shotgun (WGS) entry which is preliminary data.</text>
</comment>
<feature type="transmembrane region" description="Helical" evidence="2">
    <location>
        <begin position="30"/>
        <end position="52"/>
    </location>
</feature>
<evidence type="ECO:0000313" key="3">
    <source>
        <dbReference type="EMBL" id="MBC2594316.1"/>
    </source>
</evidence>
<dbReference type="PROSITE" id="PS00409">
    <property type="entry name" value="PROKAR_NTER_METHYL"/>
    <property type="match status" value="1"/>
</dbReference>
<dbReference type="RefSeq" id="WP_185675303.1">
    <property type="nucleotide sequence ID" value="NZ_JACHVB010000021.1"/>
</dbReference>
<dbReference type="EMBL" id="JACHVB010000021">
    <property type="protein sequence ID" value="MBC2594316.1"/>
    <property type="molecule type" value="Genomic_DNA"/>
</dbReference>
<accession>A0A842HFA4</accession>
<organism evidence="3 4">
    <name type="scientific">Ruficoccus amylovorans</name>
    <dbReference type="NCBI Taxonomy" id="1804625"/>
    <lineage>
        <taxon>Bacteria</taxon>
        <taxon>Pseudomonadati</taxon>
        <taxon>Verrucomicrobiota</taxon>
        <taxon>Opitutia</taxon>
        <taxon>Puniceicoccales</taxon>
        <taxon>Cerasicoccaceae</taxon>
        <taxon>Ruficoccus</taxon>
    </lineage>
</organism>
<evidence type="ECO:0000256" key="2">
    <source>
        <dbReference type="SAM" id="Phobius"/>
    </source>
</evidence>
<sequence length="324" mass="35894">MTTLSLDNDSQPTASEQPVEQRTMRSRQGFTLVEIMAATGIMVAVILLVLGLTTNVLNTWNFSSDQLAQNYEARIALDFINQDMEAAYFNSKGMVWMQAVYGTVGNSDDQARLFFFSPVTDRDSDVAGDYCAVAYATEYQNPFNPTSTDRRRYGLYRRVVDAETTFNDVMTVPNFAAGGTLYDNYWEGNMGTGITGVFAKDNYLSANVADFKVIFWYDDGTRNADGTKDIKAITSNEGATGNPLAFVVADRIYISDSGDGTSGYNDAVDGHLVYADITMTVLGDEGANMVGNDSWDDMGITWEQFLKMYGQTFTRRVYIMSNPL</sequence>
<name>A0A842HFA4_9BACT</name>
<dbReference type="Proteomes" id="UP000546464">
    <property type="component" value="Unassembled WGS sequence"/>
</dbReference>
<keyword evidence="2" id="KW-1133">Transmembrane helix</keyword>